<evidence type="ECO:0000313" key="5">
    <source>
        <dbReference type="Proteomes" id="UP000332933"/>
    </source>
</evidence>
<dbReference type="InterPro" id="IPR036812">
    <property type="entry name" value="NAD(P)_OxRdtase_dom_sf"/>
</dbReference>
<dbReference type="Gene3D" id="3.20.20.100">
    <property type="entry name" value="NADP-dependent oxidoreductase domain"/>
    <property type="match status" value="1"/>
</dbReference>
<dbReference type="OrthoDB" id="2310150at2759"/>
<evidence type="ECO:0000259" key="2">
    <source>
        <dbReference type="Pfam" id="PF00248"/>
    </source>
</evidence>
<dbReference type="GO" id="GO:0016491">
    <property type="term" value="F:oxidoreductase activity"/>
    <property type="evidence" value="ECO:0007669"/>
    <property type="project" value="UniProtKB-KW"/>
</dbReference>
<dbReference type="InterPro" id="IPR050791">
    <property type="entry name" value="Aldo-Keto_reductase"/>
</dbReference>
<proteinExistence type="predicted"/>
<dbReference type="AlphaFoldDB" id="A0A485KHP5"/>
<accession>A0A485KHP5</accession>
<keyword evidence="5" id="KW-1185">Reference proteome</keyword>
<keyword evidence="1" id="KW-0560">Oxidoreductase</keyword>
<sequence length="151" mass="16617">MEWSLQSRDLEAAVVPVARELGVGIVAYSPLCRGFLTSIDTFDKLAADDWRRTLPRFADGKLEESKTKVARFFDIAAAKGCTPAQLALAWVHSQGPDVFPIPGTKTSSRIAENAQAVEIHLSKEEIQEIADAAQSISGERYPHDGQFNDRM</sequence>
<dbReference type="EMBL" id="VJMH01003155">
    <property type="protein sequence ID" value="KAF0706737.1"/>
    <property type="molecule type" value="Genomic_DNA"/>
</dbReference>
<organism evidence="4 5">
    <name type="scientific">Aphanomyces stellatus</name>
    <dbReference type="NCBI Taxonomy" id="120398"/>
    <lineage>
        <taxon>Eukaryota</taxon>
        <taxon>Sar</taxon>
        <taxon>Stramenopiles</taxon>
        <taxon>Oomycota</taxon>
        <taxon>Saprolegniomycetes</taxon>
        <taxon>Saprolegniales</taxon>
        <taxon>Verrucalvaceae</taxon>
        <taxon>Aphanomyces</taxon>
    </lineage>
</organism>
<dbReference type="GO" id="GO:0005737">
    <property type="term" value="C:cytoplasm"/>
    <property type="evidence" value="ECO:0007669"/>
    <property type="project" value="TreeGrafter"/>
</dbReference>
<evidence type="ECO:0000313" key="3">
    <source>
        <dbReference type="EMBL" id="KAF0706737.1"/>
    </source>
</evidence>
<evidence type="ECO:0000256" key="1">
    <source>
        <dbReference type="ARBA" id="ARBA00023002"/>
    </source>
</evidence>
<evidence type="ECO:0000313" key="4">
    <source>
        <dbReference type="EMBL" id="VFT83672.1"/>
    </source>
</evidence>
<dbReference type="PANTHER" id="PTHR43625:SF40">
    <property type="entry name" value="ALDO-KETO REDUCTASE YAKC [NADP(+)]"/>
    <property type="match status" value="1"/>
</dbReference>
<dbReference type="PANTHER" id="PTHR43625">
    <property type="entry name" value="AFLATOXIN B1 ALDEHYDE REDUCTASE"/>
    <property type="match status" value="1"/>
</dbReference>
<protein>
    <submittedName>
        <fullName evidence="4">Aste57867_6703 protein</fullName>
    </submittedName>
</protein>
<dbReference type="InterPro" id="IPR023210">
    <property type="entry name" value="NADP_OxRdtase_dom"/>
</dbReference>
<reference evidence="4 5" key="1">
    <citation type="submission" date="2019-03" db="EMBL/GenBank/DDBJ databases">
        <authorList>
            <person name="Gaulin E."/>
            <person name="Dumas B."/>
        </authorList>
    </citation>
    <scope>NUCLEOTIDE SEQUENCE [LARGE SCALE GENOMIC DNA]</scope>
    <source>
        <strain evidence="4">CBS 568.67</strain>
    </source>
</reference>
<dbReference type="EMBL" id="CAADRA010003165">
    <property type="protein sequence ID" value="VFT83672.1"/>
    <property type="molecule type" value="Genomic_DNA"/>
</dbReference>
<reference evidence="3" key="2">
    <citation type="submission" date="2019-06" db="EMBL/GenBank/DDBJ databases">
        <title>Genomics analysis of Aphanomyces spp. identifies a new class of oomycete effector associated with host adaptation.</title>
        <authorList>
            <person name="Gaulin E."/>
        </authorList>
    </citation>
    <scope>NUCLEOTIDE SEQUENCE</scope>
    <source>
        <strain evidence="3">CBS 578.67</strain>
    </source>
</reference>
<dbReference type="SUPFAM" id="SSF51430">
    <property type="entry name" value="NAD(P)-linked oxidoreductase"/>
    <property type="match status" value="1"/>
</dbReference>
<feature type="domain" description="NADP-dependent oxidoreductase" evidence="2">
    <location>
        <begin position="2"/>
        <end position="132"/>
    </location>
</feature>
<name>A0A485KHP5_9STRA</name>
<dbReference type="Pfam" id="PF00248">
    <property type="entry name" value="Aldo_ket_red"/>
    <property type="match status" value="1"/>
</dbReference>
<gene>
    <name evidence="4" type="primary">Aste57867_6703</name>
    <name evidence="3" type="ORF">As57867_006683</name>
    <name evidence="4" type="ORF">ASTE57867_6703</name>
</gene>
<dbReference type="Proteomes" id="UP000332933">
    <property type="component" value="Unassembled WGS sequence"/>
</dbReference>